<dbReference type="EMBL" id="JGYD01000010">
    <property type="protein sequence ID" value="KSV18839.1"/>
    <property type="molecule type" value="Genomic_DNA"/>
</dbReference>
<sequence length="349" mass="38540">MTEYPHIPVMLEESIQGLGVIPGGRYVDCTLGAGGHSEAILEHSYPGGQLLSIDADPKAIALAAERLKGFGSSVLLVNDNFANLKDICQRYEYMPVHGILFDLGLSSMQLDREESGFSFQTEAPLDMRFSPGQELSAADIVNTYDLAGLSDLIWKYGEEPFSRRIARAILEKRPFKTTIELASVIEKAVGGRHGRIHPATRTFQALRIAVNEELSHLESALAQAQSLLGHGGRLVVISYHSLEDRIVKQYFQKEAKGCICPDDIPQCVCNHQPSLRLINRRVITPSDEEISRNPRSRSAKMRVAERIIQPGEGRFFHSRAKGLVNHVSETGSVRYGQAKHKGVVQRGGS</sequence>
<comment type="subcellular location">
    <subcellularLocation>
        <location evidence="6">Cytoplasm</location>
    </subcellularLocation>
</comment>
<dbReference type="HAMAP" id="MF_01007">
    <property type="entry name" value="16SrRNA_methyltr_H"/>
    <property type="match status" value="1"/>
</dbReference>
<dbReference type="InterPro" id="IPR002903">
    <property type="entry name" value="RsmH"/>
</dbReference>
<keyword evidence="5 6" id="KW-0949">S-adenosyl-L-methionine</keyword>
<feature type="binding site" evidence="6">
    <location>
        <position position="102"/>
    </location>
    <ligand>
        <name>S-adenosyl-L-methionine</name>
        <dbReference type="ChEBI" id="CHEBI:59789"/>
    </ligand>
</feature>
<keyword evidence="6" id="KW-0963">Cytoplasm</keyword>
<evidence type="ECO:0000256" key="6">
    <source>
        <dbReference type="HAMAP-Rule" id="MF_01007"/>
    </source>
</evidence>
<dbReference type="PANTHER" id="PTHR11265:SF0">
    <property type="entry name" value="12S RRNA N4-METHYLCYTIDINE METHYLTRANSFERASE"/>
    <property type="match status" value="1"/>
</dbReference>
<keyword evidence="4 6" id="KW-0808">Transferase</keyword>
<comment type="similarity">
    <text evidence="1 6">Belongs to the methyltransferase superfamily. RsmH family.</text>
</comment>
<keyword evidence="2 6" id="KW-0698">rRNA processing</keyword>
<dbReference type="PANTHER" id="PTHR11265">
    <property type="entry name" value="S-ADENOSYL-METHYLTRANSFERASE MRAW"/>
    <property type="match status" value="1"/>
</dbReference>
<evidence type="ECO:0000256" key="2">
    <source>
        <dbReference type="ARBA" id="ARBA00022552"/>
    </source>
</evidence>
<dbReference type="Proteomes" id="UP000053577">
    <property type="component" value="Unassembled WGS sequence"/>
</dbReference>
<evidence type="ECO:0000256" key="3">
    <source>
        <dbReference type="ARBA" id="ARBA00022603"/>
    </source>
</evidence>
<dbReference type="NCBIfam" id="TIGR00006">
    <property type="entry name" value="16S rRNA (cytosine(1402)-N(4))-methyltransferase RsmH"/>
    <property type="match status" value="1"/>
</dbReference>
<dbReference type="InterPro" id="IPR029063">
    <property type="entry name" value="SAM-dependent_MTases_sf"/>
</dbReference>
<comment type="function">
    <text evidence="6">Specifically methylates the N4 position of cytidine in position 1402 (C1402) of 16S rRNA.</text>
</comment>
<feature type="binding site" evidence="6">
    <location>
        <position position="54"/>
    </location>
    <ligand>
        <name>S-adenosyl-L-methionine</name>
        <dbReference type="ChEBI" id="CHEBI:59789"/>
    </ligand>
</feature>
<dbReference type="SUPFAM" id="SSF81799">
    <property type="entry name" value="Putative methyltransferase TM0872, insert domain"/>
    <property type="match status" value="1"/>
</dbReference>
<dbReference type="Gene3D" id="1.10.150.170">
    <property type="entry name" value="Putative methyltransferase TM0872, insert domain"/>
    <property type="match status" value="1"/>
</dbReference>
<keyword evidence="3 6" id="KW-0489">Methyltransferase</keyword>
<dbReference type="OrthoDB" id="9806637at2"/>
<dbReference type="Pfam" id="PF01795">
    <property type="entry name" value="Methyltransf_5"/>
    <property type="match status" value="1"/>
</dbReference>
<reference evidence="7 8" key="1">
    <citation type="journal article" date="2015" name="Sci. Rep.">
        <title>A comparative genomics and reductive dehalogenase gene transcription study of two chloroethene-respiring bacteria, Dehalococcoides mccartyi strains MB and 11a.</title>
        <authorList>
            <person name="Low A."/>
            <person name="Shen Z."/>
            <person name="Cheng D."/>
            <person name="Rogers M.J."/>
            <person name="Lee P.K."/>
            <person name="He J."/>
        </authorList>
    </citation>
    <scope>NUCLEOTIDE SEQUENCE [LARGE SCALE GENOMIC DNA]</scope>
    <source>
        <strain evidence="7 8">MB</strain>
    </source>
</reference>
<evidence type="ECO:0000256" key="4">
    <source>
        <dbReference type="ARBA" id="ARBA00022679"/>
    </source>
</evidence>
<dbReference type="PIRSF" id="PIRSF004486">
    <property type="entry name" value="MraW"/>
    <property type="match status" value="1"/>
</dbReference>
<feature type="binding site" evidence="6">
    <location>
        <position position="81"/>
    </location>
    <ligand>
        <name>S-adenosyl-L-methionine</name>
        <dbReference type="ChEBI" id="CHEBI:59789"/>
    </ligand>
</feature>
<name>A0A0V8M4Y1_9CHLR</name>
<accession>A0A0V8M4Y1</accession>
<dbReference type="GO" id="GO:0005737">
    <property type="term" value="C:cytoplasm"/>
    <property type="evidence" value="ECO:0007669"/>
    <property type="project" value="UniProtKB-SubCell"/>
</dbReference>
<dbReference type="GO" id="GO:0071424">
    <property type="term" value="F:rRNA (cytosine-N4-)-methyltransferase activity"/>
    <property type="evidence" value="ECO:0007669"/>
    <property type="project" value="UniProtKB-UniRule"/>
</dbReference>
<evidence type="ECO:0000313" key="8">
    <source>
        <dbReference type="Proteomes" id="UP000053577"/>
    </source>
</evidence>
<proteinExistence type="inferred from homology"/>
<gene>
    <name evidence="6" type="primary">rsmH</name>
    <name evidence="7" type="ORF">DA01_02370</name>
</gene>
<organism evidence="7 8">
    <name type="scientific">Dehalococcoides mccartyi</name>
    <dbReference type="NCBI Taxonomy" id="61435"/>
    <lineage>
        <taxon>Bacteria</taxon>
        <taxon>Bacillati</taxon>
        <taxon>Chloroflexota</taxon>
        <taxon>Dehalococcoidia</taxon>
        <taxon>Dehalococcoidales</taxon>
        <taxon>Dehalococcoidaceae</taxon>
        <taxon>Dehalococcoides</taxon>
    </lineage>
</organism>
<dbReference type="EC" id="2.1.1.199" evidence="6"/>
<dbReference type="InterPro" id="IPR023397">
    <property type="entry name" value="SAM-dep_MeTrfase_MraW_recog"/>
</dbReference>
<feature type="binding site" evidence="6">
    <location>
        <begin position="34"/>
        <end position="36"/>
    </location>
    <ligand>
        <name>S-adenosyl-L-methionine</name>
        <dbReference type="ChEBI" id="CHEBI:59789"/>
    </ligand>
</feature>
<dbReference type="SUPFAM" id="SSF53335">
    <property type="entry name" value="S-adenosyl-L-methionine-dependent methyltransferases"/>
    <property type="match status" value="1"/>
</dbReference>
<protein>
    <recommendedName>
        <fullName evidence="6">Ribosomal RNA small subunit methyltransferase H</fullName>
        <ecNumber evidence="6">2.1.1.199</ecNumber>
    </recommendedName>
    <alternativeName>
        <fullName evidence="6">16S rRNA m(4)C1402 methyltransferase</fullName>
    </alternativeName>
    <alternativeName>
        <fullName evidence="6">rRNA (cytosine-N(4)-)-methyltransferase RsmH</fullName>
    </alternativeName>
</protein>
<dbReference type="GO" id="GO:0070475">
    <property type="term" value="P:rRNA base methylation"/>
    <property type="evidence" value="ECO:0007669"/>
    <property type="project" value="UniProtKB-UniRule"/>
</dbReference>
<dbReference type="Gene3D" id="3.40.50.150">
    <property type="entry name" value="Vaccinia Virus protein VP39"/>
    <property type="match status" value="1"/>
</dbReference>
<dbReference type="PATRIC" id="fig|61435.5.peg.480"/>
<comment type="catalytic activity">
    <reaction evidence="6">
        <text>cytidine(1402) in 16S rRNA + S-adenosyl-L-methionine = N(4)-methylcytidine(1402) in 16S rRNA + S-adenosyl-L-homocysteine + H(+)</text>
        <dbReference type="Rhea" id="RHEA:42928"/>
        <dbReference type="Rhea" id="RHEA-COMP:10286"/>
        <dbReference type="Rhea" id="RHEA-COMP:10287"/>
        <dbReference type="ChEBI" id="CHEBI:15378"/>
        <dbReference type="ChEBI" id="CHEBI:57856"/>
        <dbReference type="ChEBI" id="CHEBI:59789"/>
        <dbReference type="ChEBI" id="CHEBI:74506"/>
        <dbReference type="ChEBI" id="CHEBI:82748"/>
        <dbReference type="EC" id="2.1.1.199"/>
    </reaction>
</comment>
<evidence type="ECO:0000256" key="1">
    <source>
        <dbReference type="ARBA" id="ARBA00010396"/>
    </source>
</evidence>
<evidence type="ECO:0000313" key="7">
    <source>
        <dbReference type="EMBL" id="KSV18839.1"/>
    </source>
</evidence>
<dbReference type="eggNOG" id="COG0275">
    <property type="taxonomic scope" value="Bacteria"/>
</dbReference>
<evidence type="ECO:0000256" key="5">
    <source>
        <dbReference type="ARBA" id="ARBA00022691"/>
    </source>
</evidence>
<comment type="caution">
    <text evidence="7">The sequence shown here is derived from an EMBL/GenBank/DDBJ whole genome shotgun (WGS) entry which is preliminary data.</text>
</comment>
<dbReference type="AlphaFoldDB" id="A0A0V8M4Y1"/>
<dbReference type="RefSeq" id="WP_058292244.1">
    <property type="nucleotide sequence ID" value="NZ_JGYD01000010.1"/>
</dbReference>
<feature type="binding site" evidence="6">
    <location>
        <position position="109"/>
    </location>
    <ligand>
        <name>S-adenosyl-L-methionine</name>
        <dbReference type="ChEBI" id="CHEBI:59789"/>
    </ligand>
</feature>